<keyword evidence="1" id="KW-0472">Membrane</keyword>
<evidence type="ECO:0000313" key="2">
    <source>
        <dbReference type="EMBL" id="MPL84300.1"/>
    </source>
</evidence>
<feature type="transmembrane region" description="Helical" evidence="1">
    <location>
        <begin position="33"/>
        <end position="58"/>
    </location>
</feature>
<sequence length="337" mass="36451">MWMLLPALCIAVAHIAGDNIAVVPDMAVSAGTDIYITTIVAYMLFGSLIAGLSAWIGVKSGYELLVVVKRLFGCRGKKMLAIVILAVCIPASALTGGYYSGWALYKIIGLTPFWGMPLSLLLFSVLAAGYGTELLKLSNYISLLLVPLIVVMMFASDLKAVASMNITWNVDWLLVCALIGYNVGGMRPVLVVETATYLAQKGYKAILLVILAKLFEGILTLFVAHLVLISQAYGPLALSGAFTSSFDNRAVFFFDIILFCTFMNTMAPAMMVNAKQVSILTGVSFWPALSIAAFMVYLGTFADFNTIILLMSITGLIMAAFIIYTAYFLHKNGIKQS</sequence>
<dbReference type="EMBL" id="VSSQ01000188">
    <property type="protein sequence ID" value="MPL84300.1"/>
    <property type="molecule type" value="Genomic_DNA"/>
</dbReference>
<comment type="caution">
    <text evidence="2">The sequence shown here is derived from an EMBL/GenBank/DDBJ whole genome shotgun (WGS) entry which is preliminary data.</text>
</comment>
<accession>A0A644UZ23</accession>
<evidence type="ECO:0000256" key="1">
    <source>
        <dbReference type="SAM" id="Phobius"/>
    </source>
</evidence>
<protein>
    <submittedName>
        <fullName evidence="2">Uncharacterized protein</fullName>
    </submittedName>
</protein>
<reference evidence="2" key="1">
    <citation type="submission" date="2019-08" db="EMBL/GenBank/DDBJ databases">
        <authorList>
            <person name="Kucharzyk K."/>
            <person name="Murdoch R.W."/>
            <person name="Higgins S."/>
            <person name="Loffler F."/>
        </authorList>
    </citation>
    <scope>NUCLEOTIDE SEQUENCE</scope>
</reference>
<keyword evidence="1" id="KW-1133">Transmembrane helix</keyword>
<proteinExistence type="predicted"/>
<keyword evidence="1" id="KW-0812">Transmembrane</keyword>
<gene>
    <name evidence="2" type="ORF">SDC9_30265</name>
</gene>
<name>A0A644UZ23_9ZZZZ</name>
<feature type="transmembrane region" description="Helical" evidence="1">
    <location>
        <begin position="307"/>
        <end position="329"/>
    </location>
</feature>
<dbReference type="AlphaFoldDB" id="A0A644UZ23"/>
<feature type="transmembrane region" description="Helical" evidence="1">
    <location>
        <begin position="166"/>
        <end position="184"/>
    </location>
</feature>
<feature type="transmembrane region" description="Helical" evidence="1">
    <location>
        <begin position="250"/>
        <end position="267"/>
    </location>
</feature>
<feature type="transmembrane region" description="Helical" evidence="1">
    <location>
        <begin position="79"/>
        <end position="101"/>
    </location>
</feature>
<feature type="transmembrane region" description="Helical" evidence="1">
    <location>
        <begin position="205"/>
        <end position="230"/>
    </location>
</feature>
<feature type="transmembrane region" description="Helical" evidence="1">
    <location>
        <begin position="107"/>
        <end position="130"/>
    </location>
</feature>
<organism evidence="2">
    <name type="scientific">bioreactor metagenome</name>
    <dbReference type="NCBI Taxonomy" id="1076179"/>
    <lineage>
        <taxon>unclassified sequences</taxon>
        <taxon>metagenomes</taxon>
        <taxon>ecological metagenomes</taxon>
    </lineage>
</organism>
<feature type="transmembrane region" description="Helical" evidence="1">
    <location>
        <begin position="279"/>
        <end position="301"/>
    </location>
</feature>
<feature type="transmembrane region" description="Helical" evidence="1">
    <location>
        <begin position="137"/>
        <end position="154"/>
    </location>
</feature>